<evidence type="ECO:0000313" key="4">
    <source>
        <dbReference type="Proteomes" id="UP001237642"/>
    </source>
</evidence>
<dbReference type="InterPro" id="IPR005162">
    <property type="entry name" value="Retrotrans_gag_dom"/>
</dbReference>
<dbReference type="PANTHER" id="PTHR33223">
    <property type="entry name" value="CCHC-TYPE DOMAIN-CONTAINING PROTEIN"/>
    <property type="match status" value="1"/>
</dbReference>
<evidence type="ECO:0000313" key="3">
    <source>
        <dbReference type="EMBL" id="KAK1374230.1"/>
    </source>
</evidence>
<dbReference type="Proteomes" id="UP001237642">
    <property type="component" value="Unassembled WGS sequence"/>
</dbReference>
<sequence length="465" mass="52280">MANTRRTNRETQTFEGLPLTSETETHGSQPPTTTGTQRANIPLTTTQGPEILISVKGTNPLQMVVHGPNPQETTLRQPITTSPLLMNAPHGLQLHTTDLPQYTTQTLRMPTYGMPLRPTVGSSGINPTYHEAYVPPYIQEAAKAQSQATGRVPVINLDPAPRRTKRAEAPKGDPTMLLPLGDPDDPTPPFTQDIMKANISRKFKMPTIKAYDGTGDPANHVRTFSNALLLQPTNDAVKCRAFPQTLASMAQRWYSRLPPNSIGSFKELSKAFINQFVSGRVHEKSSASLMGIQQGKNESLREYINRFTREALKVSDLEDKVAMIALQQGTTDDHFKISLSKHPPESMLKLQDRAGKYIKAEESLKKYEPTVEGSENGKKRKETQEYDARDKYPRTSKDSDSPPKKNNFGPRFNEYARLNTSRSQILMDIEKEEDLQWPKPLRSDLEKRNKNQFCRFHKEVGHDTC</sequence>
<accession>A0AAD8HYI5</accession>
<feature type="domain" description="Retrotransposon gag" evidence="2">
    <location>
        <begin position="242"/>
        <end position="326"/>
    </location>
</feature>
<name>A0AAD8HYI5_9APIA</name>
<feature type="region of interest" description="Disordered" evidence="1">
    <location>
        <begin position="1"/>
        <end position="41"/>
    </location>
</feature>
<feature type="compositionally biased region" description="Basic and acidic residues" evidence="1">
    <location>
        <begin position="382"/>
        <end position="403"/>
    </location>
</feature>
<gene>
    <name evidence="3" type="ORF">POM88_030423</name>
</gene>
<feature type="region of interest" description="Disordered" evidence="1">
    <location>
        <begin position="160"/>
        <end position="184"/>
    </location>
</feature>
<keyword evidence="4" id="KW-1185">Reference proteome</keyword>
<dbReference type="EMBL" id="JAUIZM010000007">
    <property type="protein sequence ID" value="KAK1374230.1"/>
    <property type="molecule type" value="Genomic_DNA"/>
</dbReference>
<feature type="region of interest" description="Disordered" evidence="1">
    <location>
        <begin position="368"/>
        <end position="416"/>
    </location>
</feature>
<comment type="caution">
    <text evidence="3">The sequence shown here is derived from an EMBL/GenBank/DDBJ whole genome shotgun (WGS) entry which is preliminary data.</text>
</comment>
<organism evidence="3 4">
    <name type="scientific">Heracleum sosnowskyi</name>
    <dbReference type="NCBI Taxonomy" id="360622"/>
    <lineage>
        <taxon>Eukaryota</taxon>
        <taxon>Viridiplantae</taxon>
        <taxon>Streptophyta</taxon>
        <taxon>Embryophyta</taxon>
        <taxon>Tracheophyta</taxon>
        <taxon>Spermatophyta</taxon>
        <taxon>Magnoliopsida</taxon>
        <taxon>eudicotyledons</taxon>
        <taxon>Gunneridae</taxon>
        <taxon>Pentapetalae</taxon>
        <taxon>asterids</taxon>
        <taxon>campanulids</taxon>
        <taxon>Apiales</taxon>
        <taxon>Apiaceae</taxon>
        <taxon>Apioideae</taxon>
        <taxon>apioid superclade</taxon>
        <taxon>Tordylieae</taxon>
        <taxon>Tordyliinae</taxon>
        <taxon>Heracleum</taxon>
    </lineage>
</organism>
<dbReference type="Pfam" id="PF03732">
    <property type="entry name" value="Retrotrans_gag"/>
    <property type="match status" value="1"/>
</dbReference>
<proteinExistence type="predicted"/>
<evidence type="ECO:0000259" key="2">
    <source>
        <dbReference type="Pfam" id="PF03732"/>
    </source>
</evidence>
<evidence type="ECO:0000256" key="1">
    <source>
        <dbReference type="SAM" id="MobiDB-lite"/>
    </source>
</evidence>
<reference evidence="3" key="2">
    <citation type="submission" date="2023-05" db="EMBL/GenBank/DDBJ databases">
        <authorList>
            <person name="Schelkunov M.I."/>
        </authorList>
    </citation>
    <scope>NUCLEOTIDE SEQUENCE</scope>
    <source>
        <strain evidence="3">Hsosn_3</strain>
        <tissue evidence="3">Leaf</tissue>
    </source>
</reference>
<protein>
    <recommendedName>
        <fullName evidence="2">Retrotransposon gag domain-containing protein</fullName>
    </recommendedName>
</protein>
<reference evidence="3" key="1">
    <citation type="submission" date="2023-02" db="EMBL/GenBank/DDBJ databases">
        <title>Genome of toxic invasive species Heracleum sosnowskyi carries increased number of genes despite the absence of recent whole-genome duplications.</title>
        <authorList>
            <person name="Schelkunov M."/>
            <person name="Shtratnikova V."/>
            <person name="Makarenko M."/>
            <person name="Klepikova A."/>
            <person name="Omelchenko D."/>
            <person name="Novikova G."/>
            <person name="Obukhova E."/>
            <person name="Bogdanov V."/>
            <person name="Penin A."/>
            <person name="Logacheva M."/>
        </authorList>
    </citation>
    <scope>NUCLEOTIDE SEQUENCE</scope>
    <source>
        <strain evidence="3">Hsosn_3</strain>
        <tissue evidence="3">Leaf</tissue>
    </source>
</reference>
<dbReference type="AlphaFoldDB" id="A0AAD8HYI5"/>
<dbReference type="PANTHER" id="PTHR33223:SF10">
    <property type="entry name" value="AMINOTRANSFERASE-LIKE PLANT MOBILE DOMAIN-CONTAINING PROTEIN"/>
    <property type="match status" value="1"/>
</dbReference>
<feature type="compositionally biased region" description="Low complexity" evidence="1">
    <location>
        <begin position="172"/>
        <end position="181"/>
    </location>
</feature>